<feature type="compositionally biased region" description="Basic and acidic residues" evidence="5">
    <location>
        <begin position="495"/>
        <end position="521"/>
    </location>
</feature>
<feature type="non-terminal residue" evidence="7">
    <location>
        <position position="1"/>
    </location>
</feature>
<feature type="compositionally biased region" description="Basic and acidic residues" evidence="5">
    <location>
        <begin position="382"/>
        <end position="441"/>
    </location>
</feature>
<evidence type="ECO:0000313" key="7">
    <source>
        <dbReference type="EMBL" id="CAG5118812.1"/>
    </source>
</evidence>
<comment type="subcellular location">
    <subcellularLocation>
        <location evidence="1">Nucleus</location>
    </subcellularLocation>
</comment>
<dbReference type="InterPro" id="IPR035979">
    <property type="entry name" value="RBD_domain_sf"/>
</dbReference>
<feature type="region of interest" description="Disordered" evidence="5">
    <location>
        <begin position="178"/>
        <end position="552"/>
    </location>
</feature>
<feature type="compositionally biased region" description="Basic and acidic residues" evidence="5">
    <location>
        <begin position="448"/>
        <end position="458"/>
    </location>
</feature>
<feature type="compositionally biased region" description="Basic and acidic residues" evidence="5">
    <location>
        <begin position="543"/>
        <end position="552"/>
    </location>
</feature>
<evidence type="ECO:0000259" key="6">
    <source>
        <dbReference type="Pfam" id="PF03467"/>
    </source>
</evidence>
<feature type="domain" description="UPF3" evidence="6">
    <location>
        <begin position="1"/>
        <end position="160"/>
    </location>
</feature>
<dbReference type="GO" id="GO:0005730">
    <property type="term" value="C:nucleolus"/>
    <property type="evidence" value="ECO:0007669"/>
    <property type="project" value="TreeGrafter"/>
</dbReference>
<name>A0A8S3YTB8_9EUPU</name>
<evidence type="ECO:0000256" key="3">
    <source>
        <dbReference type="ARBA" id="ARBA00023161"/>
    </source>
</evidence>
<evidence type="ECO:0000256" key="2">
    <source>
        <dbReference type="ARBA" id="ARBA00005991"/>
    </source>
</evidence>
<feature type="compositionally biased region" description="Basic and acidic residues" evidence="5">
    <location>
        <begin position="281"/>
        <end position="374"/>
    </location>
</feature>
<accession>A0A8S3YTB8</accession>
<dbReference type="InterPro" id="IPR012677">
    <property type="entry name" value="Nucleotide-bd_a/b_plait_sf"/>
</dbReference>
<dbReference type="PANTHER" id="PTHR13112:SF0">
    <property type="entry name" value="FI21285P1"/>
    <property type="match status" value="1"/>
</dbReference>
<dbReference type="Pfam" id="PF03467">
    <property type="entry name" value="Smg4_UPF3"/>
    <property type="match status" value="1"/>
</dbReference>
<evidence type="ECO:0000256" key="1">
    <source>
        <dbReference type="ARBA" id="ARBA00004123"/>
    </source>
</evidence>
<dbReference type="InterPro" id="IPR039722">
    <property type="entry name" value="Upf3"/>
</dbReference>
<dbReference type="OrthoDB" id="18087at2759"/>
<evidence type="ECO:0000256" key="5">
    <source>
        <dbReference type="SAM" id="MobiDB-lite"/>
    </source>
</evidence>
<keyword evidence="8" id="KW-1185">Reference proteome</keyword>
<protein>
    <recommendedName>
        <fullName evidence="6">UPF3 domain-containing protein</fullName>
    </recommendedName>
</protein>
<dbReference type="InterPro" id="IPR005120">
    <property type="entry name" value="UPF3_dom"/>
</dbReference>
<gene>
    <name evidence="7" type="ORF">CUNI_LOCUS4370</name>
</gene>
<dbReference type="GO" id="GO:0045727">
    <property type="term" value="P:positive regulation of translation"/>
    <property type="evidence" value="ECO:0007669"/>
    <property type="project" value="TreeGrafter"/>
</dbReference>
<organism evidence="7 8">
    <name type="scientific">Candidula unifasciata</name>
    <dbReference type="NCBI Taxonomy" id="100452"/>
    <lineage>
        <taxon>Eukaryota</taxon>
        <taxon>Metazoa</taxon>
        <taxon>Spiralia</taxon>
        <taxon>Lophotrochozoa</taxon>
        <taxon>Mollusca</taxon>
        <taxon>Gastropoda</taxon>
        <taxon>Heterobranchia</taxon>
        <taxon>Euthyneura</taxon>
        <taxon>Panpulmonata</taxon>
        <taxon>Eupulmonata</taxon>
        <taxon>Stylommatophora</taxon>
        <taxon>Helicina</taxon>
        <taxon>Helicoidea</taxon>
        <taxon>Geomitridae</taxon>
        <taxon>Candidula</taxon>
    </lineage>
</organism>
<dbReference type="EMBL" id="CAJHNH020000612">
    <property type="protein sequence ID" value="CAG5118812.1"/>
    <property type="molecule type" value="Genomic_DNA"/>
</dbReference>
<dbReference type="Proteomes" id="UP000678393">
    <property type="component" value="Unassembled WGS sequence"/>
</dbReference>
<keyword evidence="4" id="KW-0539">Nucleus</keyword>
<sequence>VVIRRLPPTLTPEEFLEQVSPLPDYDFFYFVRADMSLGQNAFTRAYVNFLSPEDIFIFRDKFDGYVFLDAKGGEYPAIVEFAPFQKVPKKKTKKLDTKIGLIEQDSDYKKFLESLSNPQEASPVSLDAMVAEVETKENNLAKLGSTRVTTPLLDYLRKRREERKLNIATNESRSLKDGIRDRDRRRDRVRNRERDRRRDRDSLRPDKVKEAKPAEKRWQKDTEVAPRHTVMLLRNTERDGTPSEKNVSGNVPGGDWEKREEVGERGVTQDSLSDSEQGKGGNERKKDDRRGIREGKWGESSGRDDDRSQQYGGKERGRGYEDDRYRDKLSRDKGGRGYREEDTMRRSRYGEDRGGGDRYSGRDRGGTMRPRGDRNGGGIGTVRDKYDGGGADRKSGGNDGWRKKEAELDKKKLDKERVQDRRLDIGRVKGKEDGKKDREDSVASVTDASREDKDRQKEGNSGGRNVDSLAAMCKMETNSRSHSDSSESAPLTSKQSKEETERGGSTEREEKIRRRKERPERQIYIPRKALERSKQGSTQTGKPGEDKTQEPS</sequence>
<comment type="similarity">
    <text evidence="2">Belongs to the RENT3 family.</text>
</comment>
<keyword evidence="3" id="KW-0866">Nonsense-mediated mRNA decay</keyword>
<feature type="compositionally biased region" description="Basic and acidic residues" evidence="5">
    <location>
        <begin position="178"/>
        <end position="226"/>
    </location>
</feature>
<dbReference type="PANTHER" id="PTHR13112">
    <property type="entry name" value="UPF3 REGULATOR OF NONSENSE TRANSCRIPTS-LIKE PROTEIN"/>
    <property type="match status" value="1"/>
</dbReference>
<dbReference type="SUPFAM" id="SSF54928">
    <property type="entry name" value="RNA-binding domain, RBD"/>
    <property type="match status" value="1"/>
</dbReference>
<proteinExistence type="inferred from homology"/>
<dbReference type="GO" id="GO:0000184">
    <property type="term" value="P:nuclear-transcribed mRNA catabolic process, nonsense-mediated decay"/>
    <property type="evidence" value="ECO:0007669"/>
    <property type="project" value="UniProtKB-KW"/>
</dbReference>
<evidence type="ECO:0000313" key="8">
    <source>
        <dbReference type="Proteomes" id="UP000678393"/>
    </source>
</evidence>
<dbReference type="FunFam" id="3.30.70.330:FF:000717">
    <property type="entry name" value="regulator of nonsense transcripts 3B"/>
    <property type="match status" value="1"/>
</dbReference>
<dbReference type="AlphaFoldDB" id="A0A8S3YTB8"/>
<feature type="compositionally biased region" description="Basic and acidic residues" evidence="5">
    <location>
        <begin position="255"/>
        <end position="264"/>
    </location>
</feature>
<dbReference type="Gene3D" id="3.30.70.330">
    <property type="match status" value="1"/>
</dbReference>
<dbReference type="GO" id="GO:0003729">
    <property type="term" value="F:mRNA binding"/>
    <property type="evidence" value="ECO:0007669"/>
    <property type="project" value="TreeGrafter"/>
</dbReference>
<dbReference type="GO" id="GO:0005737">
    <property type="term" value="C:cytoplasm"/>
    <property type="evidence" value="ECO:0007669"/>
    <property type="project" value="TreeGrafter"/>
</dbReference>
<evidence type="ECO:0000256" key="4">
    <source>
        <dbReference type="ARBA" id="ARBA00023242"/>
    </source>
</evidence>
<dbReference type="CDD" id="cd12455">
    <property type="entry name" value="RRM_like_Smg4_UPF3"/>
    <property type="match status" value="1"/>
</dbReference>
<comment type="caution">
    <text evidence="7">The sequence shown here is derived from an EMBL/GenBank/DDBJ whole genome shotgun (WGS) entry which is preliminary data.</text>
</comment>
<reference evidence="7" key="1">
    <citation type="submission" date="2021-04" db="EMBL/GenBank/DDBJ databases">
        <authorList>
            <consortium name="Molecular Ecology Group"/>
        </authorList>
    </citation>
    <scope>NUCLEOTIDE SEQUENCE</scope>
</reference>